<evidence type="ECO:0000313" key="3">
    <source>
        <dbReference type="Proteomes" id="UP000294830"/>
    </source>
</evidence>
<comment type="caution">
    <text evidence="2">The sequence shown here is derived from an EMBL/GenBank/DDBJ whole genome shotgun (WGS) entry which is preliminary data.</text>
</comment>
<proteinExistence type="predicted"/>
<dbReference type="Proteomes" id="UP000294830">
    <property type="component" value="Unassembled WGS sequence"/>
</dbReference>
<evidence type="ECO:0000313" key="2">
    <source>
        <dbReference type="EMBL" id="TCN68882.1"/>
    </source>
</evidence>
<name>A0A4R2ENM4_9BACT</name>
<feature type="compositionally biased region" description="Polar residues" evidence="1">
    <location>
        <begin position="55"/>
        <end position="64"/>
    </location>
</feature>
<sequence>MNKPKNHGKQWSENDVERLRVLINGNTPTGIIAFKLGRSEDAIRTKANGEGFSLKPTNQSPYNRNDSKGK</sequence>
<accession>A0A4R2ENM4</accession>
<keyword evidence="3" id="KW-1185">Reference proteome</keyword>
<organism evidence="2 3">
    <name type="scientific">Acetobacteroides hydrogenigenes</name>
    <dbReference type="NCBI Taxonomy" id="979970"/>
    <lineage>
        <taxon>Bacteria</taxon>
        <taxon>Pseudomonadati</taxon>
        <taxon>Bacteroidota</taxon>
        <taxon>Bacteroidia</taxon>
        <taxon>Bacteroidales</taxon>
        <taxon>Rikenellaceae</taxon>
        <taxon>Acetobacteroides</taxon>
    </lineage>
</organism>
<dbReference type="EMBL" id="SLWB01000005">
    <property type="protein sequence ID" value="TCN68882.1"/>
    <property type="molecule type" value="Genomic_DNA"/>
</dbReference>
<evidence type="ECO:0008006" key="4">
    <source>
        <dbReference type="Google" id="ProtNLM"/>
    </source>
</evidence>
<feature type="region of interest" description="Disordered" evidence="1">
    <location>
        <begin position="47"/>
        <end position="70"/>
    </location>
</feature>
<dbReference type="RefSeq" id="WP_131838902.1">
    <property type="nucleotide sequence ID" value="NZ_SLWB01000005.1"/>
</dbReference>
<evidence type="ECO:0000256" key="1">
    <source>
        <dbReference type="SAM" id="MobiDB-lite"/>
    </source>
</evidence>
<protein>
    <recommendedName>
        <fullName evidence="4">GcrA cell cycle regulator</fullName>
    </recommendedName>
</protein>
<gene>
    <name evidence="2" type="ORF">CLV25_10584</name>
</gene>
<reference evidence="2 3" key="1">
    <citation type="submission" date="2019-03" db="EMBL/GenBank/DDBJ databases">
        <title>Genomic Encyclopedia of Archaeal and Bacterial Type Strains, Phase II (KMG-II): from individual species to whole genera.</title>
        <authorList>
            <person name="Goeker M."/>
        </authorList>
    </citation>
    <scope>NUCLEOTIDE SEQUENCE [LARGE SCALE GENOMIC DNA]</scope>
    <source>
        <strain evidence="2 3">RL-C</strain>
    </source>
</reference>
<dbReference type="OrthoDB" id="3830421at2"/>
<dbReference type="AlphaFoldDB" id="A0A4R2ENM4"/>